<dbReference type="CDD" id="cd00761">
    <property type="entry name" value="Glyco_tranf_GTA_type"/>
    <property type="match status" value="1"/>
</dbReference>
<sequence length="325" mass="35256">MPRVSVIVAAHNAQATITRAVKSVVAQTMDDWELLVVDDCSTDGTVAILESLATRLGGRLKVLSTSTNQGPAMARNIGLEAASGEWIGFLDSDDEYLPDRLEMMLAATDERTDVVACAHLIVSTDGSERLRTPRRTGDLSGTEAAAATLAEEQTNYVWDKLFRARAITDLRFPPIRRAEDNVFTVSALSRARTVRYLSEPGIRYHVSPTSLTWGRVATRQETATLVDLLRQAVAEHTDAVTERALATSKTAAWLSVAHQGITAKPAAERIDHVRGCTRELSWGEIVDALRTHPLLGVAAGVMKLLPGPYATLYGAYASRVYGVEA</sequence>
<feature type="domain" description="Glycosyltransferase 2-like" evidence="1">
    <location>
        <begin position="5"/>
        <end position="134"/>
    </location>
</feature>
<accession>A0A375I6L6</accession>
<dbReference type="AlphaFoldDB" id="A0A375I6L6"/>
<proteinExistence type="predicted"/>
<dbReference type="PANTHER" id="PTHR43685:SF2">
    <property type="entry name" value="GLYCOSYLTRANSFERASE 2-LIKE DOMAIN-CONTAINING PROTEIN"/>
    <property type="match status" value="1"/>
</dbReference>
<dbReference type="Gene3D" id="3.90.550.10">
    <property type="entry name" value="Spore Coat Polysaccharide Biosynthesis Protein SpsA, Chain A"/>
    <property type="match status" value="1"/>
</dbReference>
<dbReference type="EMBL" id="OMOH01000009">
    <property type="protein sequence ID" value="SPF69160.1"/>
    <property type="molecule type" value="Genomic_DNA"/>
</dbReference>
<dbReference type="InterPro" id="IPR029044">
    <property type="entry name" value="Nucleotide-diphossugar_trans"/>
</dbReference>
<gene>
    <name evidence="2" type="ORF">PROPJV5_2121</name>
</gene>
<evidence type="ECO:0000259" key="1">
    <source>
        <dbReference type="Pfam" id="PF00535"/>
    </source>
</evidence>
<dbReference type="SUPFAM" id="SSF53448">
    <property type="entry name" value="Nucleotide-diphospho-sugar transferases"/>
    <property type="match status" value="1"/>
</dbReference>
<keyword evidence="2" id="KW-0808">Transferase</keyword>
<dbReference type="Proteomes" id="UP000265962">
    <property type="component" value="Unassembled WGS sequence"/>
</dbReference>
<name>A0A375I6L6_9ACTN</name>
<reference evidence="3" key="1">
    <citation type="submission" date="2018-02" db="EMBL/GenBank/DDBJ databases">
        <authorList>
            <person name="Hornung B."/>
        </authorList>
    </citation>
    <scope>NUCLEOTIDE SEQUENCE [LARGE SCALE GENOMIC DNA]</scope>
</reference>
<evidence type="ECO:0000313" key="3">
    <source>
        <dbReference type="Proteomes" id="UP000265962"/>
    </source>
</evidence>
<protein>
    <submittedName>
        <fullName evidence="2">Glycosyl transferase family 2</fullName>
    </submittedName>
</protein>
<dbReference type="InterPro" id="IPR050834">
    <property type="entry name" value="Glycosyltransf_2"/>
</dbReference>
<dbReference type="OrthoDB" id="8549922at2"/>
<dbReference type="InterPro" id="IPR001173">
    <property type="entry name" value="Glyco_trans_2-like"/>
</dbReference>
<keyword evidence="3" id="KW-1185">Reference proteome</keyword>
<dbReference type="GO" id="GO:0016740">
    <property type="term" value="F:transferase activity"/>
    <property type="evidence" value="ECO:0007669"/>
    <property type="project" value="UniProtKB-KW"/>
</dbReference>
<dbReference type="Pfam" id="PF00535">
    <property type="entry name" value="Glycos_transf_2"/>
    <property type="match status" value="1"/>
</dbReference>
<dbReference type="RefSeq" id="WP_119716272.1">
    <property type="nucleotide sequence ID" value="NZ_OMOH01000009.1"/>
</dbReference>
<evidence type="ECO:0000313" key="2">
    <source>
        <dbReference type="EMBL" id="SPF69160.1"/>
    </source>
</evidence>
<organism evidence="2 3">
    <name type="scientific">Propionibacterium ruminifibrarum</name>
    <dbReference type="NCBI Taxonomy" id="1962131"/>
    <lineage>
        <taxon>Bacteria</taxon>
        <taxon>Bacillati</taxon>
        <taxon>Actinomycetota</taxon>
        <taxon>Actinomycetes</taxon>
        <taxon>Propionibacteriales</taxon>
        <taxon>Propionibacteriaceae</taxon>
        <taxon>Propionibacterium</taxon>
    </lineage>
</organism>
<dbReference type="PANTHER" id="PTHR43685">
    <property type="entry name" value="GLYCOSYLTRANSFERASE"/>
    <property type="match status" value="1"/>
</dbReference>